<accession>A0ABY2Z5B6</accession>
<sequence>MKNSKPFKYLAIGDSIAQGFNSKIGCGTCGFKDKNSYVKGYSYADYLVEFIEDYCKMNAKEKPELLEFWKNFEYQNASISVMRIDDFHSYVNNKFEQGASNIIYMNKKVEEMADIDIQSNLFKINDNLSEEQNFANFSACYIEQIKSADLISVSIGGNEFQSSVPFSLFRSIFKEPNFFEQLKIKEKIFNQLLQIINNIVEQYLLMIRKLKELNPNAKIVLLSYVPPFLTFSMRYEALLKKMNPLVFNDLFKKFVGTLNEVIKQVADQEGCYNVQVFNFDDWKKNSSVLCENTLDVHPTELGYQEMARNIFKLILKNNLIFSDYSENYWKFLNKFSIKRNKLISMRNADNKYVCEMKHGINHIVYILRSWLDSKNNIQNPYFALLKREINNIAEDEKNDALIVSREEYTSLSSLVLERIVFILKYFPKEAETIQLIKNDFVKDENILAVLSKILLSDSIIKIIAISEQVYKQDKSNKLTHFINKLIKANQENFYSLFLEILDNTKDLNNKIHTLIKAICNDFENHKTAIFPERAFTNFVKAMSYNEKLVNDLKSIFIMLESYIVLRHNFNNFDDLILGFIRDNDLLIKQFTRDVLKHLANECKNDRGAFANLILSFIGISPDVLNYREWNKLNNTIDEIWKLLSDEKAIKHITEIIYKLLSEIKIFDNVDFRQFKPLRYMAIVIKRFSRAIGHNLFNKYNRRIIKIVLKLLGIKINNKTRRILK</sequence>
<reference evidence="1" key="1">
    <citation type="submission" date="2019-06" db="EMBL/GenBank/DDBJ databases">
        <title>Mycoplasma neophronis type strain whole genome sequence.</title>
        <authorList>
            <person name="Spergser J."/>
        </authorList>
    </citation>
    <scope>NUCLEOTIDE SEQUENCE [LARGE SCALE GENOMIC DNA]</scope>
    <source>
        <strain evidence="1">DSM 24097</strain>
    </source>
</reference>
<comment type="caution">
    <text evidence="1">The sequence shown here is derived from an EMBL/GenBank/DDBJ whole genome shotgun (WGS) entry which is preliminary data.</text>
</comment>
<protein>
    <submittedName>
        <fullName evidence="1">SGNH/GDSL hydrolase family protein</fullName>
    </submittedName>
</protein>
<dbReference type="CDD" id="cd00229">
    <property type="entry name" value="SGNH_hydrolase"/>
    <property type="match status" value="1"/>
</dbReference>
<dbReference type="InterPro" id="IPR001087">
    <property type="entry name" value="GDSL"/>
</dbReference>
<dbReference type="Gene3D" id="3.40.50.1110">
    <property type="entry name" value="SGNH hydrolase"/>
    <property type="match status" value="1"/>
</dbReference>
<gene>
    <name evidence="1" type="ORF">FJR74_00295</name>
</gene>
<dbReference type="GO" id="GO:0016787">
    <property type="term" value="F:hydrolase activity"/>
    <property type="evidence" value="ECO:0007669"/>
    <property type="project" value="UniProtKB-KW"/>
</dbReference>
<dbReference type="Proteomes" id="UP000316851">
    <property type="component" value="Unassembled WGS sequence"/>
</dbReference>
<dbReference type="InterPro" id="IPR036514">
    <property type="entry name" value="SGNH_hydro_sf"/>
</dbReference>
<dbReference type="RefSeq" id="WP_140914551.1">
    <property type="nucleotide sequence ID" value="NZ_VHHP01000001.1"/>
</dbReference>
<dbReference type="SUPFAM" id="SSF52266">
    <property type="entry name" value="SGNH hydrolase"/>
    <property type="match status" value="1"/>
</dbReference>
<proteinExistence type="predicted"/>
<dbReference type="Pfam" id="PF00657">
    <property type="entry name" value="Lipase_GDSL"/>
    <property type="match status" value="1"/>
</dbReference>
<evidence type="ECO:0000313" key="1">
    <source>
        <dbReference type="EMBL" id="TPR54698.1"/>
    </source>
</evidence>
<dbReference type="EMBL" id="VHHP01000001">
    <property type="protein sequence ID" value="TPR54698.1"/>
    <property type="molecule type" value="Genomic_DNA"/>
</dbReference>
<name>A0ABY2Z5B6_9BACT</name>
<evidence type="ECO:0000313" key="2">
    <source>
        <dbReference type="Proteomes" id="UP000316851"/>
    </source>
</evidence>
<keyword evidence="2" id="KW-1185">Reference proteome</keyword>
<keyword evidence="1" id="KW-0378">Hydrolase</keyword>
<organism evidence="1 2">
    <name type="scientific">Metamycoplasma neophronis</name>
    <dbReference type="NCBI Taxonomy" id="872983"/>
    <lineage>
        <taxon>Bacteria</taxon>
        <taxon>Bacillati</taxon>
        <taxon>Mycoplasmatota</taxon>
        <taxon>Mycoplasmoidales</taxon>
        <taxon>Metamycoplasmataceae</taxon>
        <taxon>Metamycoplasma</taxon>
    </lineage>
</organism>